<keyword evidence="4" id="KW-0547">Nucleotide-binding</keyword>
<dbReference type="InterPro" id="IPR001752">
    <property type="entry name" value="Kinesin_motor_dom"/>
</dbReference>
<dbReference type="InterPro" id="IPR010994">
    <property type="entry name" value="RuvA_2-like"/>
</dbReference>
<dbReference type="GO" id="GO:0007052">
    <property type="term" value="P:mitotic spindle organization"/>
    <property type="evidence" value="ECO:0007669"/>
    <property type="project" value="TreeGrafter"/>
</dbReference>
<dbReference type="GO" id="GO:0005524">
    <property type="term" value="F:ATP binding"/>
    <property type="evidence" value="ECO:0007669"/>
    <property type="project" value="UniProtKB-UniRule"/>
</dbReference>
<evidence type="ECO:0000256" key="4">
    <source>
        <dbReference type="PROSITE-ProRule" id="PRU00283"/>
    </source>
</evidence>
<dbReference type="GO" id="GO:0005875">
    <property type="term" value="C:microtubule associated complex"/>
    <property type="evidence" value="ECO:0007669"/>
    <property type="project" value="TreeGrafter"/>
</dbReference>
<evidence type="ECO:0000313" key="7">
    <source>
        <dbReference type="Proteomes" id="UP001324115"/>
    </source>
</evidence>
<dbReference type="Pfam" id="PF12836">
    <property type="entry name" value="HHH_3"/>
    <property type="match status" value="1"/>
</dbReference>
<sequence>MASTPSGRPDRTKAFNPTRKVRVVAKIRGFADSESSTAPWISVNKPNGEISDSVTISFGDSGSRKESYEVNYCYEQNEDNDLIFSREVKPLIFGVFEGCNSTVIACGARGSGKTFVIQGSDDKPGLATLAIAEILSMAEKNGNLVTISFYEVNQEHVYDLLDPKQPTVSILEDKGKIQHKGLSQVPIKSITEFHKLHASMCGLHKSVQKIASELPRRNHRGLIIHLVSPSKNDDICLVGKMNFVDLAGYEDARRKSADGLNLVESTKINRSIYAIHNVVYSLNANESHVPYRESKLTHMLKDSLGGLNRILMITCLNPSFCQDSVYMVSLASRSCLGINRGAMDSIKKAKSSTRPMVPSSHKKNFLPKSVSTTVKKHTASKVHLSEKKANCLASALKGRKLFDEAIHRTTSEKTSSLPDIVSTIEPLEQEEGKCISNDTNVTVLSEAENENPLAVFVKDIESTSPLQKEASPLPISSAVKTPIPNKEFLASEVSLSGEDHHEQDTSYIDGCTNTLSFAEGDGMDKENQHFLANEGVSPPISSRLRELSNNLKLLCSSTSSYDQVSTEIVEPKTPIMEQSRTLDDRWDVADVNSPWGTFSMRSSGMKNSLVQEYLRFLNTADKEDLKRLKGIGEKRATYIVKLREESPEPLKSLDDLTKVGLSAKQIKGMMKMEAAKLFN</sequence>
<protein>
    <recommendedName>
        <fullName evidence="5">Kinesin motor domain-containing protein</fullName>
    </recommendedName>
</protein>
<dbReference type="AlphaFoldDB" id="A0AAN7EH62"/>
<organism evidence="6 7">
    <name type="scientific">Quercus rubra</name>
    <name type="common">Northern red oak</name>
    <name type="synonym">Quercus borealis</name>
    <dbReference type="NCBI Taxonomy" id="3512"/>
    <lineage>
        <taxon>Eukaryota</taxon>
        <taxon>Viridiplantae</taxon>
        <taxon>Streptophyta</taxon>
        <taxon>Embryophyta</taxon>
        <taxon>Tracheophyta</taxon>
        <taxon>Spermatophyta</taxon>
        <taxon>Magnoliopsida</taxon>
        <taxon>eudicotyledons</taxon>
        <taxon>Gunneridae</taxon>
        <taxon>Pentapetalae</taxon>
        <taxon>rosids</taxon>
        <taxon>fabids</taxon>
        <taxon>Fagales</taxon>
        <taxon>Fagaceae</taxon>
        <taxon>Quercus</taxon>
    </lineage>
</organism>
<dbReference type="GO" id="GO:0008017">
    <property type="term" value="F:microtubule binding"/>
    <property type="evidence" value="ECO:0007669"/>
    <property type="project" value="InterPro"/>
</dbReference>
<name>A0AAN7EH62_QUERU</name>
<dbReference type="Gene3D" id="3.40.850.10">
    <property type="entry name" value="Kinesin motor domain"/>
    <property type="match status" value="1"/>
</dbReference>
<keyword evidence="1" id="KW-0493">Microtubule</keyword>
<dbReference type="PRINTS" id="PR00380">
    <property type="entry name" value="KINESINHEAVY"/>
</dbReference>
<dbReference type="InterPro" id="IPR027417">
    <property type="entry name" value="P-loop_NTPase"/>
</dbReference>
<dbReference type="PANTHER" id="PTHR47969:SF9">
    <property type="entry name" value="KINESIN-LIKE PROTEIN"/>
    <property type="match status" value="1"/>
</dbReference>
<feature type="binding site" evidence="4">
    <location>
        <begin position="107"/>
        <end position="114"/>
    </location>
    <ligand>
        <name>ATP</name>
        <dbReference type="ChEBI" id="CHEBI:30616"/>
    </ligand>
</feature>
<dbReference type="InterPro" id="IPR027640">
    <property type="entry name" value="Kinesin-like_fam"/>
</dbReference>
<comment type="caution">
    <text evidence="6">The sequence shown here is derived from an EMBL/GenBank/DDBJ whole genome shotgun (WGS) entry which is preliminary data.</text>
</comment>
<evidence type="ECO:0000256" key="2">
    <source>
        <dbReference type="ARBA" id="ARBA00023175"/>
    </source>
</evidence>
<dbReference type="GO" id="GO:0051231">
    <property type="term" value="P:spindle elongation"/>
    <property type="evidence" value="ECO:0007669"/>
    <property type="project" value="TreeGrafter"/>
</dbReference>
<dbReference type="PROSITE" id="PS50067">
    <property type="entry name" value="KINESIN_MOTOR_2"/>
    <property type="match status" value="1"/>
</dbReference>
<dbReference type="FunFam" id="1.10.150.280:FF:000003">
    <property type="entry name" value="Kinesin-like protein KIN-10C"/>
    <property type="match status" value="1"/>
</dbReference>
<dbReference type="GO" id="GO:0007018">
    <property type="term" value="P:microtubule-based movement"/>
    <property type="evidence" value="ECO:0007669"/>
    <property type="project" value="InterPro"/>
</dbReference>
<evidence type="ECO:0000313" key="6">
    <source>
        <dbReference type="EMBL" id="KAK4571583.1"/>
    </source>
</evidence>
<keyword evidence="4" id="KW-0067">ATP-binding</keyword>
<feature type="domain" description="Kinesin motor" evidence="5">
    <location>
        <begin position="20"/>
        <end position="337"/>
    </location>
</feature>
<proteinExistence type="inferred from homology"/>
<gene>
    <name evidence="6" type="ORF">RGQ29_030126</name>
</gene>
<keyword evidence="7" id="KW-1185">Reference proteome</keyword>
<dbReference type="Proteomes" id="UP001324115">
    <property type="component" value="Unassembled WGS sequence"/>
</dbReference>
<dbReference type="Gene3D" id="1.10.150.280">
    <property type="entry name" value="AF1531-like domain"/>
    <property type="match status" value="1"/>
</dbReference>
<comment type="similarity">
    <text evidence="3">Belongs to the TRAFAC class myosin-kinesin ATPase superfamily. Kinesin family. KIN-10 subfamily.</text>
</comment>
<dbReference type="EMBL" id="JAXUIC010000009">
    <property type="protein sequence ID" value="KAK4571583.1"/>
    <property type="molecule type" value="Genomic_DNA"/>
</dbReference>
<dbReference type="SMART" id="SM00129">
    <property type="entry name" value="KISc"/>
    <property type="match status" value="1"/>
</dbReference>
<dbReference type="PANTHER" id="PTHR47969">
    <property type="entry name" value="CHROMOSOME-ASSOCIATED KINESIN KIF4A-RELATED"/>
    <property type="match status" value="1"/>
</dbReference>
<dbReference type="Pfam" id="PF00225">
    <property type="entry name" value="Kinesin"/>
    <property type="match status" value="1"/>
</dbReference>
<dbReference type="FunFam" id="3.40.850.10:FF:000098">
    <property type="entry name" value="Kinesin-like protein KIN-10C"/>
    <property type="match status" value="1"/>
</dbReference>
<keyword evidence="2 4" id="KW-0505">Motor protein</keyword>
<dbReference type="SUPFAM" id="SSF47781">
    <property type="entry name" value="RuvA domain 2-like"/>
    <property type="match status" value="1"/>
</dbReference>
<reference evidence="6 7" key="1">
    <citation type="journal article" date="2023" name="G3 (Bethesda)">
        <title>A haplotype-resolved chromosome-scale genome for Quercus rubra L. provides insights into the genetics of adaptive traits for red oak species.</title>
        <authorList>
            <person name="Kapoor B."/>
            <person name="Jenkins J."/>
            <person name="Schmutz J."/>
            <person name="Zhebentyayeva T."/>
            <person name="Kuelheim C."/>
            <person name="Coggeshall M."/>
            <person name="Heim C."/>
            <person name="Lasky J.R."/>
            <person name="Leites L."/>
            <person name="Islam-Faridi N."/>
            <person name="Romero-Severson J."/>
            <person name="DeLeo V.L."/>
            <person name="Lucas S.M."/>
            <person name="Lazic D."/>
            <person name="Gailing O."/>
            <person name="Carlson J."/>
            <person name="Staton M."/>
        </authorList>
    </citation>
    <scope>NUCLEOTIDE SEQUENCE [LARGE SCALE GENOMIC DNA]</scope>
    <source>
        <strain evidence="6">Pseudo-F2</strain>
    </source>
</reference>
<accession>A0AAN7EH62</accession>
<evidence type="ECO:0000259" key="5">
    <source>
        <dbReference type="PROSITE" id="PS50067"/>
    </source>
</evidence>
<dbReference type="SUPFAM" id="SSF52540">
    <property type="entry name" value="P-loop containing nucleoside triphosphate hydrolases"/>
    <property type="match status" value="1"/>
</dbReference>
<dbReference type="GO" id="GO:0003777">
    <property type="term" value="F:microtubule motor activity"/>
    <property type="evidence" value="ECO:0007669"/>
    <property type="project" value="InterPro"/>
</dbReference>
<evidence type="ECO:0000256" key="3">
    <source>
        <dbReference type="ARBA" id="ARBA00061615"/>
    </source>
</evidence>
<dbReference type="GO" id="GO:0005874">
    <property type="term" value="C:microtubule"/>
    <property type="evidence" value="ECO:0007669"/>
    <property type="project" value="UniProtKB-KW"/>
</dbReference>
<dbReference type="InterPro" id="IPR036961">
    <property type="entry name" value="Kinesin_motor_dom_sf"/>
</dbReference>
<evidence type="ECO:0000256" key="1">
    <source>
        <dbReference type="ARBA" id="ARBA00022701"/>
    </source>
</evidence>